<name>A0AA86YF57_PROST</name>
<reference evidence="3" key="2">
    <citation type="submission" date="2008-04" db="EMBL/GenBank/DDBJ databases">
        <title>Draft genome sequence of Providencia stuartii(ATCC 25827).</title>
        <authorList>
            <person name="Sudarsanam P."/>
            <person name="Ley R."/>
            <person name="Guruge J."/>
            <person name="Turnbaugh P.J."/>
            <person name="Mahowald M."/>
            <person name="Liep D."/>
            <person name="Gordon J."/>
        </authorList>
    </citation>
    <scope>NUCLEOTIDE SEQUENCE [LARGE SCALE GENOMIC DNA]</scope>
    <source>
        <strain evidence="3">ATCC 25827</strain>
    </source>
</reference>
<reference evidence="3" key="1">
    <citation type="submission" date="2008-04" db="EMBL/GenBank/DDBJ databases">
        <title>Draft genome sequence of Providencia stuartii (ATCC 25827).</title>
        <authorList>
            <person name="Sudarsanam P."/>
            <person name="Ley R."/>
            <person name="Guruge J."/>
            <person name="Turnbaugh P.J."/>
            <person name="Mahowald M."/>
            <person name="Liep D."/>
            <person name="Gordon J."/>
        </authorList>
    </citation>
    <scope>NUCLEOTIDE SEQUENCE [LARGE SCALE GENOMIC DNA]</scope>
    <source>
        <strain evidence="3">ATCC 25827</strain>
    </source>
</reference>
<dbReference type="GO" id="GO:0004332">
    <property type="term" value="F:fructose-bisphosphate aldolase activity"/>
    <property type="evidence" value="ECO:0007669"/>
    <property type="project" value="InterPro"/>
</dbReference>
<dbReference type="Proteomes" id="UP000004506">
    <property type="component" value="Unassembled WGS sequence"/>
</dbReference>
<evidence type="ECO:0000313" key="2">
    <source>
        <dbReference type="EMBL" id="EDU57801.1"/>
    </source>
</evidence>
<evidence type="ECO:0000256" key="1">
    <source>
        <dbReference type="ARBA" id="ARBA00023270"/>
    </source>
</evidence>
<organism evidence="2 3">
    <name type="scientific">Providencia stuartii ATCC 25827</name>
    <dbReference type="NCBI Taxonomy" id="471874"/>
    <lineage>
        <taxon>Bacteria</taxon>
        <taxon>Pseudomonadati</taxon>
        <taxon>Pseudomonadota</taxon>
        <taxon>Gammaproteobacteria</taxon>
        <taxon>Enterobacterales</taxon>
        <taxon>Morganellaceae</taxon>
        <taxon>Providencia</taxon>
    </lineage>
</organism>
<dbReference type="SMART" id="SM01133">
    <property type="entry name" value="DeoC"/>
    <property type="match status" value="1"/>
</dbReference>
<dbReference type="InterPro" id="IPR050456">
    <property type="entry name" value="DeoC/FbaB_aldolase"/>
</dbReference>
<keyword evidence="1" id="KW-0704">Schiff base</keyword>
<dbReference type="RefSeq" id="WP_004916010.1">
    <property type="nucleotide sequence ID" value="NZ_DS607636.1"/>
</dbReference>
<reference evidence="2 3" key="3">
    <citation type="submission" date="2008-05" db="EMBL/GenBank/DDBJ databases">
        <authorList>
            <person name="Fulton L."/>
            <person name="Clifton S."/>
            <person name="Fulton B."/>
            <person name="Xu J."/>
            <person name="Minx P."/>
            <person name="Pepin K.H."/>
            <person name="Johnson M."/>
            <person name="Thiruvilangam P."/>
            <person name="Bhonagiri V."/>
            <person name="Nash W.E."/>
            <person name="Mardis E.R."/>
            <person name="Wilson R.K."/>
        </authorList>
    </citation>
    <scope>NUCLEOTIDE SEQUENCE [LARGE SCALE GENOMIC DNA]</scope>
    <source>
        <strain evidence="2 3">ATCC 25827</strain>
    </source>
</reference>
<gene>
    <name evidence="2" type="ORF">PROSTU_04250</name>
</gene>
<dbReference type="InterPro" id="IPR041720">
    <property type="entry name" value="FbaB-like"/>
</dbReference>
<comment type="caution">
    <text evidence="2">The sequence shown here is derived from an EMBL/GenBank/DDBJ whole genome shotgun (WGS) entry which is preliminary data.</text>
</comment>
<dbReference type="PANTHER" id="PTHR47916:SF1">
    <property type="entry name" value="3-HYDROXY-5-PHOSPHONOOXYPENTANE-2,4-DIONE THIOLASE"/>
    <property type="match status" value="1"/>
</dbReference>
<proteinExistence type="predicted"/>
<sequence>MSKQRRLSKIFAKDGKSVTLALDGYFFSTKTAGIDNTIKKMPELAANGLDCALITYGMARNYADAFNDVSIVLRVDSTVNVYDNSVPDTQQVFGAEEALKMGADGMVCMTFPGAFNEEKTHAMTARLVKQAEQWNMPFIVESLPYGYAVTSPESNEAKVIADSARIAVELGADIIKTRFSGTPDDYLIVEASMVPVLALGGPKTDTLSYFKFVEHCMKMGAKGVAVGRNITQDPNPVAMVAGLNAIIHLGASPEEAFALYQNKN</sequence>
<dbReference type="InterPro" id="IPR002915">
    <property type="entry name" value="DeoC/FbaB/LacD_aldolase"/>
</dbReference>
<protein>
    <submittedName>
        <fullName evidence="2">Deoxyribose-phosphate aldolase</fullName>
    </submittedName>
</protein>
<dbReference type="PIRSF" id="PIRSF038992">
    <property type="entry name" value="Aldolase_Ia"/>
    <property type="match status" value="1"/>
</dbReference>
<dbReference type="PANTHER" id="PTHR47916">
    <property type="entry name" value="FRUCTOSE-BISPHOSPHATE ALDOLASE CLASS 1"/>
    <property type="match status" value="1"/>
</dbReference>
<dbReference type="InterPro" id="IPR013785">
    <property type="entry name" value="Aldolase_TIM"/>
</dbReference>
<dbReference type="Gene3D" id="3.20.20.70">
    <property type="entry name" value="Aldolase class I"/>
    <property type="match status" value="1"/>
</dbReference>
<accession>A0AA86YF57</accession>
<dbReference type="GeneID" id="93517355"/>
<evidence type="ECO:0000313" key="3">
    <source>
        <dbReference type="Proteomes" id="UP000004506"/>
    </source>
</evidence>
<dbReference type="SUPFAM" id="SSF51569">
    <property type="entry name" value="Aldolase"/>
    <property type="match status" value="1"/>
</dbReference>
<dbReference type="Pfam" id="PF01791">
    <property type="entry name" value="DeoC"/>
    <property type="match status" value="1"/>
</dbReference>
<dbReference type="EMBL" id="ABJD02000105">
    <property type="protein sequence ID" value="EDU57801.1"/>
    <property type="molecule type" value="Genomic_DNA"/>
</dbReference>
<dbReference type="AlphaFoldDB" id="A0AA86YF57"/>